<keyword evidence="7" id="KW-0995">Kinetochore</keyword>
<dbReference type="EMBL" id="LYUB02000027">
    <property type="protein sequence ID" value="OVF04475.1"/>
    <property type="molecule type" value="Genomic_DNA"/>
</dbReference>
<comment type="caution">
    <text evidence="15">The sequence shown here is derived from an EMBL/GenBank/DDBJ whole genome shotgun (WGS) entry which is preliminary data.</text>
</comment>
<dbReference type="InterPro" id="IPR041112">
    <property type="entry name" value="Nuf2_DHR10-like"/>
</dbReference>
<dbReference type="GO" id="GO:0031262">
    <property type="term" value="C:Ndc80 complex"/>
    <property type="evidence" value="ECO:0007669"/>
    <property type="project" value="InterPro"/>
</dbReference>
<keyword evidence="6" id="KW-0498">Mitosis</keyword>
<keyword evidence="10" id="KW-0131">Cell cycle</keyword>
<dbReference type="InterPro" id="IPR038275">
    <property type="entry name" value="Nuf2_N_sf"/>
</dbReference>
<dbReference type="Pfam" id="PF03800">
    <property type="entry name" value="Nuf2"/>
    <property type="match status" value="1"/>
</dbReference>
<feature type="domain" description="Kinetochore protein Nuf2 N-terminal" evidence="13">
    <location>
        <begin position="26"/>
        <end position="172"/>
    </location>
</feature>
<protein>
    <submittedName>
        <fullName evidence="15">Kinetochore protein</fullName>
    </submittedName>
</protein>
<dbReference type="OMA" id="YLKMEAH"/>
<dbReference type="GO" id="GO:0005634">
    <property type="term" value="C:nucleus"/>
    <property type="evidence" value="ECO:0007669"/>
    <property type="project" value="UniProtKB-SubCell"/>
</dbReference>
<evidence type="ECO:0000256" key="11">
    <source>
        <dbReference type="ARBA" id="ARBA00023328"/>
    </source>
</evidence>
<evidence type="ECO:0000313" key="15">
    <source>
        <dbReference type="EMBL" id="OVF04475.1"/>
    </source>
</evidence>
<evidence type="ECO:0000256" key="8">
    <source>
        <dbReference type="ARBA" id="ARBA00023054"/>
    </source>
</evidence>
<dbReference type="PANTHER" id="PTHR21650:SF2">
    <property type="entry name" value="KINETOCHORE PROTEIN NUF2"/>
    <property type="match status" value="1"/>
</dbReference>
<accession>A0AA91PV12</accession>
<keyword evidence="4" id="KW-0158">Chromosome</keyword>
<comment type="similarity">
    <text evidence="3">Belongs to the NUF2 family.</text>
</comment>
<name>A0AA91PV12_CLALS</name>
<dbReference type="InterPro" id="IPR005549">
    <property type="entry name" value="Kinetochore_Nuf2_N"/>
</dbReference>
<evidence type="ECO:0000256" key="12">
    <source>
        <dbReference type="SAM" id="Coils"/>
    </source>
</evidence>
<evidence type="ECO:0000256" key="3">
    <source>
        <dbReference type="ARBA" id="ARBA00005498"/>
    </source>
</evidence>
<evidence type="ECO:0000256" key="1">
    <source>
        <dbReference type="ARBA" id="ARBA00004123"/>
    </source>
</evidence>
<evidence type="ECO:0000256" key="2">
    <source>
        <dbReference type="ARBA" id="ARBA00004629"/>
    </source>
</evidence>
<dbReference type="KEGG" id="clus:A9F13_27g00143"/>
<dbReference type="GO" id="GO:0051315">
    <property type="term" value="P:attachment of mitotic spindle microtubules to kinetochore"/>
    <property type="evidence" value="ECO:0007669"/>
    <property type="project" value="TreeGrafter"/>
</dbReference>
<dbReference type="PANTHER" id="PTHR21650">
    <property type="entry name" value="MEMBRALIN/KINETOCHORE PROTEIN NUF2"/>
    <property type="match status" value="1"/>
</dbReference>
<dbReference type="Gene3D" id="1.10.418.60">
    <property type="entry name" value="Ncd80 complex, Nuf2 subunit"/>
    <property type="match status" value="1"/>
</dbReference>
<keyword evidence="5" id="KW-0132">Cell division</keyword>
<evidence type="ECO:0000256" key="5">
    <source>
        <dbReference type="ARBA" id="ARBA00022618"/>
    </source>
</evidence>
<evidence type="ECO:0000256" key="9">
    <source>
        <dbReference type="ARBA" id="ARBA00023242"/>
    </source>
</evidence>
<dbReference type="GO" id="GO:0007052">
    <property type="term" value="P:mitotic spindle organization"/>
    <property type="evidence" value="ECO:0007669"/>
    <property type="project" value="TreeGrafter"/>
</dbReference>
<gene>
    <name evidence="15" type="ORF">A9F13_27g00143</name>
</gene>
<organism evidence="15 16">
    <name type="scientific">Clavispora lusitaniae</name>
    <name type="common">Candida lusitaniae</name>
    <dbReference type="NCBI Taxonomy" id="36911"/>
    <lineage>
        <taxon>Eukaryota</taxon>
        <taxon>Fungi</taxon>
        <taxon>Dikarya</taxon>
        <taxon>Ascomycota</taxon>
        <taxon>Saccharomycotina</taxon>
        <taxon>Pichiomycetes</taxon>
        <taxon>Metschnikowiaceae</taxon>
        <taxon>Clavispora</taxon>
    </lineage>
</organism>
<proteinExistence type="inferred from homology"/>
<dbReference type="GO" id="GO:0045132">
    <property type="term" value="P:meiotic chromosome segregation"/>
    <property type="evidence" value="ECO:0007669"/>
    <property type="project" value="TreeGrafter"/>
</dbReference>
<feature type="coiled-coil region" evidence="12">
    <location>
        <begin position="291"/>
        <end position="440"/>
    </location>
</feature>
<evidence type="ECO:0000256" key="6">
    <source>
        <dbReference type="ARBA" id="ARBA00022776"/>
    </source>
</evidence>
<dbReference type="GO" id="GO:0051383">
    <property type="term" value="P:kinetochore organization"/>
    <property type="evidence" value="ECO:0007669"/>
    <property type="project" value="TreeGrafter"/>
</dbReference>
<keyword evidence="11" id="KW-0137">Centromere</keyword>
<comment type="subcellular location">
    <subcellularLocation>
        <location evidence="2">Chromosome</location>
        <location evidence="2">Centromere</location>
        <location evidence="2">Kinetochore</location>
    </subcellularLocation>
    <subcellularLocation>
        <location evidence="1">Nucleus</location>
    </subcellularLocation>
</comment>
<dbReference type="GO" id="GO:0044877">
    <property type="term" value="F:protein-containing complex binding"/>
    <property type="evidence" value="ECO:0007669"/>
    <property type="project" value="TreeGrafter"/>
</dbReference>
<dbReference type="GO" id="GO:0051301">
    <property type="term" value="P:cell division"/>
    <property type="evidence" value="ECO:0007669"/>
    <property type="project" value="UniProtKB-KW"/>
</dbReference>
<dbReference type="Proteomes" id="UP000195602">
    <property type="component" value="Unassembled WGS sequence"/>
</dbReference>
<evidence type="ECO:0000259" key="13">
    <source>
        <dbReference type="Pfam" id="PF03800"/>
    </source>
</evidence>
<dbReference type="Pfam" id="PF18595">
    <property type="entry name" value="Nuf2_DHR10-like"/>
    <property type="match status" value="1"/>
</dbReference>
<dbReference type="AlphaFoldDB" id="A0AA91PV12"/>
<evidence type="ECO:0000313" key="16">
    <source>
        <dbReference type="Proteomes" id="UP000195602"/>
    </source>
</evidence>
<evidence type="ECO:0000256" key="10">
    <source>
        <dbReference type="ARBA" id="ARBA00023306"/>
    </source>
</evidence>
<evidence type="ECO:0000259" key="14">
    <source>
        <dbReference type="Pfam" id="PF18595"/>
    </source>
</evidence>
<evidence type="ECO:0000256" key="7">
    <source>
        <dbReference type="ARBA" id="ARBA00022838"/>
    </source>
</evidence>
<keyword evidence="8 12" id="KW-0175">Coiled coil</keyword>
<keyword evidence="9" id="KW-0539">Nucleus</keyword>
<reference evidence="15 16" key="1">
    <citation type="submission" date="2017-04" db="EMBL/GenBank/DDBJ databases">
        <title>Draft genome of the yeast Clavispora lusitaniae type strain CBS 6936.</title>
        <authorList>
            <person name="Durrens P."/>
            <person name="Klopp C."/>
            <person name="Biteau N."/>
            <person name="Fitton-Ouhabi V."/>
            <person name="Dementhon K."/>
            <person name="Accoceberry I."/>
            <person name="Sherman D.J."/>
            <person name="Noel T."/>
        </authorList>
    </citation>
    <scope>NUCLEOTIDE SEQUENCE [LARGE SCALE GENOMIC DNA]</scope>
    <source>
        <strain evidence="15 16">CBS 6936</strain>
    </source>
</reference>
<feature type="domain" description="Nuf2 DHR10-like" evidence="14">
    <location>
        <begin position="296"/>
        <end position="410"/>
    </location>
</feature>
<evidence type="ECO:0000256" key="4">
    <source>
        <dbReference type="ARBA" id="ARBA00022454"/>
    </source>
</evidence>
<feature type="coiled-coil region" evidence="12">
    <location>
        <begin position="181"/>
        <end position="251"/>
    </location>
</feature>
<sequence length="481" mass="55645">MSRLSIINRSGGSTFSGSRNHFLHRDEFPILDFKELSVCLQGCDFIANEELVSRPSPQYIRTLFEQLLDTFMGFSPEYCVATTKSLLKGDENGSNQGAIEDDGNNDDIADTMHNLVLFRATNSLLQTCGVYDFRLTDLMRPEPQRIRRILSAVINYARFREEHLRECEPLVRVCEGNIEEARKVEETNIALANNIDKLKGRLQEEKTSEETHNKSTLVQLNNYNARLEQELKKLQNSQETLKHEHAQYKETKTRLYEKLEDHHYLIGESMREVEKLKGYTSADASLLRRIISDLKSHLQQCEEQLREIEQALRNKNKTVESVEAVEDELRNLIKIVQEVSNDARKLEEARDNLVRQNDELESKKRTSDELAVHLQRVARQLVKSEEKIAKLRQQAKERENNAKARLQSLEAEYTRLVHERDAKEEKLDGTKVEISELESLIHARRSEFDSEWRATETAVAKLNAHIRMYLADMGSMVAAEM</sequence>